<keyword evidence="7 8" id="KW-0472">Membrane</keyword>
<proteinExistence type="inferred from homology"/>
<evidence type="ECO:0000256" key="2">
    <source>
        <dbReference type="ARBA" id="ARBA00008066"/>
    </source>
</evidence>
<feature type="transmembrane region" description="Helical" evidence="8">
    <location>
        <begin position="42"/>
        <end position="69"/>
    </location>
</feature>
<reference evidence="10" key="1">
    <citation type="submission" date="2021-02" db="EMBL/GenBank/DDBJ databases">
        <authorList>
            <person name="Dougan E. K."/>
            <person name="Rhodes N."/>
            <person name="Thang M."/>
            <person name="Chan C."/>
        </authorList>
    </citation>
    <scope>NUCLEOTIDE SEQUENCE</scope>
</reference>
<feature type="transmembrane region" description="Helical" evidence="8">
    <location>
        <begin position="315"/>
        <end position="333"/>
    </location>
</feature>
<comment type="similarity">
    <text evidence="2">Belongs to the amino acid/polyamine transporter 2 family.</text>
</comment>
<evidence type="ECO:0000313" key="10">
    <source>
        <dbReference type="EMBL" id="CAE8597022.1"/>
    </source>
</evidence>
<organism evidence="10 11">
    <name type="scientific">Polarella glacialis</name>
    <name type="common">Dinoflagellate</name>
    <dbReference type="NCBI Taxonomy" id="89957"/>
    <lineage>
        <taxon>Eukaryota</taxon>
        <taxon>Sar</taxon>
        <taxon>Alveolata</taxon>
        <taxon>Dinophyceae</taxon>
        <taxon>Suessiales</taxon>
        <taxon>Suessiaceae</taxon>
        <taxon>Polarella</taxon>
    </lineage>
</organism>
<keyword evidence="3" id="KW-0813">Transport</keyword>
<dbReference type="InterPro" id="IPR013057">
    <property type="entry name" value="AA_transpt_TM"/>
</dbReference>
<feature type="transmembrane region" description="Helical" evidence="8">
    <location>
        <begin position="234"/>
        <end position="256"/>
    </location>
</feature>
<feature type="transmembrane region" description="Helical" evidence="8">
    <location>
        <begin position="107"/>
        <end position="136"/>
    </location>
</feature>
<evidence type="ECO:0000256" key="7">
    <source>
        <dbReference type="ARBA" id="ARBA00023136"/>
    </source>
</evidence>
<feature type="transmembrane region" description="Helical" evidence="8">
    <location>
        <begin position="277"/>
        <end position="295"/>
    </location>
</feature>
<dbReference type="GO" id="GO:0016020">
    <property type="term" value="C:membrane"/>
    <property type="evidence" value="ECO:0007669"/>
    <property type="project" value="UniProtKB-SubCell"/>
</dbReference>
<dbReference type="OMA" id="GNCAHIQ"/>
<dbReference type="PANTHER" id="PTHR22950">
    <property type="entry name" value="AMINO ACID TRANSPORTER"/>
    <property type="match status" value="1"/>
</dbReference>
<dbReference type="AlphaFoldDB" id="A0A813E9N3"/>
<dbReference type="PANTHER" id="PTHR22950:SF458">
    <property type="entry name" value="SODIUM-COUPLED NEUTRAL AMINO ACID TRANSPORTER 11-RELATED"/>
    <property type="match status" value="1"/>
</dbReference>
<keyword evidence="4 8" id="KW-0812">Transmembrane</keyword>
<accession>A0A813E9N3</accession>
<dbReference type="GO" id="GO:0015179">
    <property type="term" value="F:L-amino acid transmembrane transporter activity"/>
    <property type="evidence" value="ECO:0007669"/>
    <property type="project" value="TreeGrafter"/>
</dbReference>
<gene>
    <name evidence="10" type="ORF">PGLA1383_LOCUS15476</name>
</gene>
<dbReference type="EMBL" id="CAJNNV010009113">
    <property type="protein sequence ID" value="CAE8597022.1"/>
    <property type="molecule type" value="Genomic_DNA"/>
</dbReference>
<protein>
    <recommendedName>
        <fullName evidence="9">Amino acid transporter transmembrane domain-containing protein</fullName>
    </recommendedName>
</protein>
<evidence type="ECO:0000259" key="9">
    <source>
        <dbReference type="Pfam" id="PF01490"/>
    </source>
</evidence>
<feature type="transmembrane region" description="Helical" evidence="8">
    <location>
        <begin position="156"/>
        <end position="178"/>
    </location>
</feature>
<feature type="transmembrane region" description="Helical" evidence="8">
    <location>
        <begin position="190"/>
        <end position="214"/>
    </location>
</feature>
<dbReference type="Pfam" id="PF01490">
    <property type="entry name" value="Aa_trans"/>
    <property type="match status" value="1"/>
</dbReference>
<evidence type="ECO:0000256" key="4">
    <source>
        <dbReference type="ARBA" id="ARBA00022692"/>
    </source>
</evidence>
<comment type="caution">
    <text evidence="10">The sequence shown here is derived from an EMBL/GenBank/DDBJ whole genome shotgun (WGS) entry which is preliminary data.</text>
</comment>
<evidence type="ECO:0000256" key="6">
    <source>
        <dbReference type="ARBA" id="ARBA00022989"/>
    </source>
</evidence>
<name>A0A813E9N3_POLGL</name>
<keyword evidence="5" id="KW-0029">Amino-acid transport</keyword>
<feature type="domain" description="Amino acid transporter transmembrane" evidence="9">
    <location>
        <begin position="29"/>
        <end position="331"/>
    </location>
</feature>
<dbReference type="Proteomes" id="UP000654075">
    <property type="component" value="Unassembled WGS sequence"/>
</dbReference>
<evidence type="ECO:0000313" key="11">
    <source>
        <dbReference type="Proteomes" id="UP000654075"/>
    </source>
</evidence>
<evidence type="ECO:0000256" key="8">
    <source>
        <dbReference type="SAM" id="Phobius"/>
    </source>
</evidence>
<sequence>MLGVENVETENGCSRQVLSAADAPEGLDWRAVWQLTSMSLGIGLFAIPYCFLLLGYVQAAFLVVVMGLLANTALQRLLDISLAHDTASYEALAELAFGRAGKVAMTVITMITTTIATLSYLSASKGLLVSVAIAFLVDVDVNVNHDAAGSPIQVEVLGRTQSVVVLFFLVCMVSPMLLSRSMGDSAWISAGGVFSISLSALFFVGSCLAVLAGGCKKEQCHPSPPALAGSAAEILQYMATLAFSFSMVFALFPVLADRAAQRSLAGAVKILRPAVRMSISFSVSIYLLVGFMGVLTFGTDTESLALQNLDLTQPLPQLISLVVGSTSLLLVAIV</sequence>
<evidence type="ECO:0000256" key="3">
    <source>
        <dbReference type="ARBA" id="ARBA00022448"/>
    </source>
</evidence>
<comment type="subcellular location">
    <subcellularLocation>
        <location evidence="1">Membrane</location>
        <topology evidence="1">Multi-pass membrane protein</topology>
    </subcellularLocation>
</comment>
<evidence type="ECO:0000256" key="5">
    <source>
        <dbReference type="ARBA" id="ARBA00022970"/>
    </source>
</evidence>
<keyword evidence="6 8" id="KW-1133">Transmembrane helix</keyword>
<feature type="non-terminal residue" evidence="10">
    <location>
        <position position="334"/>
    </location>
</feature>
<evidence type="ECO:0000256" key="1">
    <source>
        <dbReference type="ARBA" id="ARBA00004141"/>
    </source>
</evidence>
<keyword evidence="11" id="KW-1185">Reference proteome</keyword>